<keyword evidence="4" id="KW-1185">Reference proteome</keyword>
<dbReference type="GO" id="GO:0019748">
    <property type="term" value="P:secondary metabolic process"/>
    <property type="evidence" value="ECO:0007669"/>
    <property type="project" value="TreeGrafter"/>
</dbReference>
<dbReference type="Proteomes" id="UP000250369">
    <property type="component" value="Unassembled WGS sequence"/>
</dbReference>
<evidence type="ECO:0000313" key="4">
    <source>
        <dbReference type="Proteomes" id="UP000250369"/>
    </source>
</evidence>
<dbReference type="EMBL" id="QMFB01000009">
    <property type="protein sequence ID" value="RAV20120.1"/>
    <property type="molecule type" value="Genomic_DNA"/>
</dbReference>
<dbReference type="GO" id="GO:0005737">
    <property type="term" value="C:cytoplasm"/>
    <property type="evidence" value="ECO:0007669"/>
    <property type="project" value="TreeGrafter"/>
</dbReference>
<dbReference type="OrthoDB" id="9777673at2"/>
<comment type="caution">
    <text evidence="3">The sequence shown here is derived from an EMBL/GenBank/DDBJ whole genome shotgun (WGS) entry which is preliminary data.</text>
</comment>
<keyword evidence="1" id="KW-0456">Lyase</keyword>
<dbReference type="AlphaFoldDB" id="A0A329MKE8"/>
<feature type="domain" description="Amidohydrolase-related" evidence="2">
    <location>
        <begin position="94"/>
        <end position="354"/>
    </location>
</feature>
<organism evidence="3 4">
    <name type="scientific">Paenibacillus contaminans</name>
    <dbReference type="NCBI Taxonomy" id="450362"/>
    <lineage>
        <taxon>Bacteria</taxon>
        <taxon>Bacillati</taxon>
        <taxon>Bacillota</taxon>
        <taxon>Bacilli</taxon>
        <taxon>Bacillales</taxon>
        <taxon>Paenibacillaceae</taxon>
        <taxon>Paenibacillus</taxon>
    </lineage>
</organism>
<dbReference type="GO" id="GO:0016787">
    <property type="term" value="F:hydrolase activity"/>
    <property type="evidence" value="ECO:0007669"/>
    <property type="project" value="UniProtKB-KW"/>
</dbReference>
<dbReference type="GO" id="GO:0016831">
    <property type="term" value="F:carboxy-lyase activity"/>
    <property type="evidence" value="ECO:0007669"/>
    <property type="project" value="InterPro"/>
</dbReference>
<keyword evidence="3" id="KW-0378">Hydrolase</keyword>
<evidence type="ECO:0000313" key="3">
    <source>
        <dbReference type="EMBL" id="RAV20120.1"/>
    </source>
</evidence>
<evidence type="ECO:0000256" key="1">
    <source>
        <dbReference type="ARBA" id="ARBA00023239"/>
    </source>
</evidence>
<gene>
    <name evidence="3" type="ORF">DQG23_16760</name>
</gene>
<dbReference type="InterPro" id="IPR032466">
    <property type="entry name" value="Metal_Hydrolase"/>
</dbReference>
<evidence type="ECO:0000259" key="2">
    <source>
        <dbReference type="Pfam" id="PF04909"/>
    </source>
</evidence>
<proteinExistence type="predicted"/>
<dbReference type="InterPro" id="IPR032465">
    <property type="entry name" value="ACMSD"/>
</dbReference>
<dbReference type="InterPro" id="IPR006680">
    <property type="entry name" value="Amidohydro-rel"/>
</dbReference>
<dbReference type="PANTHER" id="PTHR21240:SF28">
    <property type="entry name" value="ISO-OROTATE DECARBOXYLASE (EUROFUNG)"/>
    <property type="match status" value="1"/>
</dbReference>
<accession>A0A329MKE8</accession>
<name>A0A329MKE8_9BACL</name>
<sequence>MTDTKEEALRVIDCDVHNQFHSGDDLFPYLDQTWKSQAALRGGGLPYITPIGNKRKDANPPSGLPVGSDPDYMLKHLVEPYGMDYALLCSDSIIGVSAFADADYAAAVCRAYNDYLIAEWLPKSPKFKGFMCIATQDPQQAVREIDRIGPHPDIVGVSVIGGSRAPYGQRMFHPIYEACERHGLPLVIHPGAEGSGIFNPPTAVGYVSNYLEWHTCLPQTYMAHLVSLVCEGVFEKYPGFKVVLSEGGVGWLPPLLWRLDKNFKALRMSVPWLKRLPSEYVRDHIYLTTQPIEEPDDPKHLMSIFEMFDAENMLLFSSDYPHWDFDDPFKILTRLPIDKKRKIFSENARKLFKLP</sequence>
<dbReference type="Pfam" id="PF04909">
    <property type="entry name" value="Amidohydro_2"/>
    <property type="match status" value="1"/>
</dbReference>
<protein>
    <submittedName>
        <fullName evidence="3">Amidohydrolase</fullName>
    </submittedName>
</protein>
<dbReference type="PANTHER" id="PTHR21240">
    <property type="entry name" value="2-AMINO-3-CARBOXYLMUCONATE-6-SEMIALDEHYDE DECARBOXYLASE"/>
    <property type="match status" value="1"/>
</dbReference>
<dbReference type="SUPFAM" id="SSF51556">
    <property type="entry name" value="Metallo-dependent hydrolases"/>
    <property type="match status" value="1"/>
</dbReference>
<dbReference type="RefSeq" id="WP_113032017.1">
    <property type="nucleotide sequence ID" value="NZ_QMFB01000009.1"/>
</dbReference>
<reference evidence="3 4" key="1">
    <citation type="journal article" date="2009" name="Int. J. Syst. Evol. Microbiol.">
        <title>Paenibacillus contaminans sp. nov., isolated from a contaminated laboratory plate.</title>
        <authorList>
            <person name="Chou J.H."/>
            <person name="Lee J.H."/>
            <person name="Lin M.C."/>
            <person name="Chang P.S."/>
            <person name="Arun A.B."/>
            <person name="Young C.C."/>
            <person name="Chen W.M."/>
        </authorList>
    </citation>
    <scope>NUCLEOTIDE SEQUENCE [LARGE SCALE GENOMIC DNA]</scope>
    <source>
        <strain evidence="3 4">CKOBP-6</strain>
    </source>
</reference>
<dbReference type="Gene3D" id="3.20.20.140">
    <property type="entry name" value="Metal-dependent hydrolases"/>
    <property type="match status" value="1"/>
</dbReference>